<feature type="transmembrane region" description="Helical" evidence="1">
    <location>
        <begin position="218"/>
        <end position="238"/>
    </location>
</feature>
<evidence type="ECO:0000259" key="2">
    <source>
        <dbReference type="PROSITE" id="PS51186"/>
    </source>
</evidence>
<evidence type="ECO:0000313" key="4">
    <source>
        <dbReference type="Proteomes" id="UP000188318"/>
    </source>
</evidence>
<name>A0A1R3R7S8_ASPC5</name>
<dbReference type="GO" id="GO:0016747">
    <property type="term" value="F:acyltransferase activity, transferring groups other than amino-acyl groups"/>
    <property type="evidence" value="ECO:0007669"/>
    <property type="project" value="InterPro"/>
</dbReference>
<dbReference type="AlphaFoldDB" id="A0A1R3R7S8"/>
<feature type="domain" description="N-acetyltransferase" evidence="2">
    <location>
        <begin position="68"/>
        <end position="210"/>
    </location>
</feature>
<protein>
    <recommendedName>
        <fullName evidence="2">N-acetyltransferase domain-containing protein</fullName>
    </recommendedName>
</protein>
<evidence type="ECO:0000313" key="3">
    <source>
        <dbReference type="EMBL" id="OOF90529.1"/>
    </source>
</evidence>
<keyword evidence="1" id="KW-1133">Transmembrane helix</keyword>
<dbReference type="OrthoDB" id="2744543at2759"/>
<dbReference type="STRING" id="602072.A0A1R3R7S8"/>
<dbReference type="CDD" id="cd04301">
    <property type="entry name" value="NAT_SF"/>
    <property type="match status" value="1"/>
</dbReference>
<dbReference type="InterPro" id="IPR000182">
    <property type="entry name" value="GNAT_dom"/>
</dbReference>
<organism evidence="3 4">
    <name type="scientific">Aspergillus carbonarius (strain ITEM 5010)</name>
    <dbReference type="NCBI Taxonomy" id="602072"/>
    <lineage>
        <taxon>Eukaryota</taxon>
        <taxon>Fungi</taxon>
        <taxon>Dikarya</taxon>
        <taxon>Ascomycota</taxon>
        <taxon>Pezizomycotina</taxon>
        <taxon>Eurotiomycetes</taxon>
        <taxon>Eurotiomycetidae</taxon>
        <taxon>Eurotiales</taxon>
        <taxon>Aspergillaceae</taxon>
        <taxon>Aspergillus</taxon>
        <taxon>Aspergillus subgen. Circumdati</taxon>
    </lineage>
</organism>
<dbReference type="PANTHER" id="PTHR42791:SF17">
    <property type="entry name" value="ACETYLTRANSFERASE, GNAT FAMILY FAMILY (AFU_ORTHOLOGUE AFUA_8G05690)"/>
    <property type="match status" value="1"/>
</dbReference>
<dbReference type="Gene3D" id="3.40.630.30">
    <property type="match status" value="1"/>
</dbReference>
<dbReference type="InterPro" id="IPR052523">
    <property type="entry name" value="Trichothecene_AcTrans"/>
</dbReference>
<keyword evidence="1" id="KW-0812">Transmembrane</keyword>
<evidence type="ECO:0000256" key="1">
    <source>
        <dbReference type="SAM" id="Phobius"/>
    </source>
</evidence>
<dbReference type="VEuPathDB" id="FungiDB:ASPCADRAFT_135094"/>
<dbReference type="PROSITE" id="PS51186">
    <property type="entry name" value="GNAT"/>
    <property type="match status" value="1"/>
</dbReference>
<proteinExistence type="predicted"/>
<dbReference type="EMBL" id="KV907517">
    <property type="protein sequence ID" value="OOF90529.1"/>
    <property type="molecule type" value="Genomic_DNA"/>
</dbReference>
<dbReference type="Proteomes" id="UP000188318">
    <property type="component" value="Unassembled WGS sequence"/>
</dbReference>
<accession>A0A1R3R7S8</accession>
<dbReference type="PANTHER" id="PTHR42791">
    <property type="entry name" value="GNAT FAMILY ACETYLTRANSFERASE"/>
    <property type="match status" value="1"/>
</dbReference>
<dbReference type="Pfam" id="PF00583">
    <property type="entry name" value="Acetyltransf_1"/>
    <property type="match status" value="1"/>
</dbReference>
<reference evidence="4" key="1">
    <citation type="journal article" date="2017" name="Genome Biol.">
        <title>Comparative genomics reveals high biological diversity and specific adaptations in the industrially and medically important fungal genus Aspergillus.</title>
        <authorList>
            <person name="de Vries R.P."/>
            <person name="Riley R."/>
            <person name="Wiebenga A."/>
            <person name="Aguilar-Osorio G."/>
            <person name="Amillis S."/>
            <person name="Uchima C.A."/>
            <person name="Anderluh G."/>
            <person name="Asadollahi M."/>
            <person name="Askin M."/>
            <person name="Barry K."/>
            <person name="Battaglia E."/>
            <person name="Bayram O."/>
            <person name="Benocci T."/>
            <person name="Braus-Stromeyer S.A."/>
            <person name="Caldana C."/>
            <person name="Canovas D."/>
            <person name="Cerqueira G.C."/>
            <person name="Chen F."/>
            <person name="Chen W."/>
            <person name="Choi C."/>
            <person name="Clum A."/>
            <person name="Dos Santos R.A."/>
            <person name="Damasio A.R."/>
            <person name="Diallinas G."/>
            <person name="Emri T."/>
            <person name="Fekete E."/>
            <person name="Flipphi M."/>
            <person name="Freyberg S."/>
            <person name="Gallo A."/>
            <person name="Gournas C."/>
            <person name="Habgood R."/>
            <person name="Hainaut M."/>
            <person name="Harispe M.L."/>
            <person name="Henrissat B."/>
            <person name="Hilden K.S."/>
            <person name="Hope R."/>
            <person name="Hossain A."/>
            <person name="Karabika E."/>
            <person name="Karaffa L."/>
            <person name="Karanyi Z."/>
            <person name="Krasevec N."/>
            <person name="Kuo A."/>
            <person name="Kusch H."/>
            <person name="LaButti K."/>
            <person name="Lagendijk E.L."/>
            <person name="Lapidus A."/>
            <person name="Levasseur A."/>
            <person name="Lindquist E."/>
            <person name="Lipzen A."/>
            <person name="Logrieco A.F."/>
            <person name="MacCabe A."/>
            <person name="Maekelae M.R."/>
            <person name="Malavazi I."/>
            <person name="Melin P."/>
            <person name="Meyer V."/>
            <person name="Mielnichuk N."/>
            <person name="Miskei M."/>
            <person name="Molnar A.P."/>
            <person name="Mule G."/>
            <person name="Ngan C.Y."/>
            <person name="Orejas M."/>
            <person name="Orosz E."/>
            <person name="Ouedraogo J.P."/>
            <person name="Overkamp K.M."/>
            <person name="Park H.-S."/>
            <person name="Perrone G."/>
            <person name="Piumi F."/>
            <person name="Punt P.J."/>
            <person name="Ram A.F."/>
            <person name="Ramon A."/>
            <person name="Rauscher S."/>
            <person name="Record E."/>
            <person name="Riano-Pachon D.M."/>
            <person name="Robert V."/>
            <person name="Roehrig J."/>
            <person name="Ruller R."/>
            <person name="Salamov A."/>
            <person name="Salih N.S."/>
            <person name="Samson R.A."/>
            <person name="Sandor E."/>
            <person name="Sanguinetti M."/>
            <person name="Schuetze T."/>
            <person name="Sepcic K."/>
            <person name="Shelest E."/>
            <person name="Sherlock G."/>
            <person name="Sophianopoulou V."/>
            <person name="Squina F.M."/>
            <person name="Sun H."/>
            <person name="Susca A."/>
            <person name="Todd R.B."/>
            <person name="Tsang A."/>
            <person name="Unkles S.E."/>
            <person name="van de Wiele N."/>
            <person name="van Rossen-Uffink D."/>
            <person name="Oliveira J.V."/>
            <person name="Vesth T.C."/>
            <person name="Visser J."/>
            <person name="Yu J.-H."/>
            <person name="Zhou M."/>
            <person name="Andersen M.R."/>
            <person name="Archer D.B."/>
            <person name="Baker S.E."/>
            <person name="Benoit I."/>
            <person name="Brakhage A.A."/>
            <person name="Braus G.H."/>
            <person name="Fischer R."/>
            <person name="Frisvad J.C."/>
            <person name="Goldman G.H."/>
            <person name="Houbraken J."/>
            <person name="Oakley B."/>
            <person name="Pocsi I."/>
            <person name="Scazzocchio C."/>
            <person name="Seiboth B."/>
            <person name="vanKuyk P.A."/>
            <person name="Wortman J."/>
            <person name="Dyer P.S."/>
            <person name="Grigoriev I.V."/>
        </authorList>
    </citation>
    <scope>NUCLEOTIDE SEQUENCE [LARGE SCALE GENOMIC DNA]</scope>
    <source>
        <strain evidence="4">ITEM 5010</strain>
    </source>
</reference>
<keyword evidence="4" id="KW-1185">Reference proteome</keyword>
<gene>
    <name evidence="3" type="ORF">ASPCADRAFT_135094</name>
</gene>
<dbReference type="InterPro" id="IPR016181">
    <property type="entry name" value="Acyl_CoA_acyltransferase"/>
</dbReference>
<dbReference type="SUPFAM" id="SSF55729">
    <property type="entry name" value="Acyl-CoA N-acyltransferases (Nat)"/>
    <property type="match status" value="1"/>
</dbReference>
<dbReference type="OMA" id="MWTLNSI"/>
<keyword evidence="1" id="KW-0472">Membrane</keyword>
<sequence>MLLTKPALPTDAPILASIYLECFNSPTERHLWPDVPRMHEWWTTTFAGKLAQPDKFHTLKVVDTEKGDAIVGFLEWKLPAPVSTGEGEGAEEEEDEYPPYPEEVGGLDLWNQLLVEMGSKTVQVMGSRRFYFLNILGTKPEYRRRGVASDMIKWGVDRADEEGLEAFVISAPMARPVYLKHGFELVLEGEDLGGEHGTFVPGYMLRKPRKVVPEKAAWGGYATWLVVPVVLGVGAVLVQRLGKRFL</sequence>